<dbReference type="Pfam" id="PF01090">
    <property type="entry name" value="Ribosomal_S19e"/>
    <property type="match status" value="1"/>
</dbReference>
<reference evidence="5" key="1">
    <citation type="submission" date="2020-11" db="EMBL/GenBank/DDBJ databases">
        <authorList>
            <person name="Whiteford S."/>
        </authorList>
    </citation>
    <scope>NUCLEOTIDE SEQUENCE</scope>
</reference>
<keyword evidence="3" id="KW-0687">Ribonucleoprotein</keyword>
<evidence type="ECO:0000256" key="1">
    <source>
        <dbReference type="ARBA" id="ARBA00010014"/>
    </source>
</evidence>
<dbReference type="InterPro" id="IPR036388">
    <property type="entry name" value="WH-like_DNA-bd_sf"/>
</dbReference>
<dbReference type="InterPro" id="IPR018277">
    <property type="entry name" value="Ribosomal_eS19_CS"/>
</dbReference>
<dbReference type="InterPro" id="IPR001266">
    <property type="entry name" value="Ribosomal_eS19"/>
</dbReference>
<gene>
    <name evidence="5" type="ORF">PLXY2_LOCUS2506</name>
</gene>
<dbReference type="GO" id="GO:0002181">
    <property type="term" value="P:cytoplasmic translation"/>
    <property type="evidence" value="ECO:0007669"/>
    <property type="project" value="UniProtKB-ARBA"/>
</dbReference>
<dbReference type="GO" id="GO:0003735">
    <property type="term" value="F:structural constituent of ribosome"/>
    <property type="evidence" value="ECO:0007669"/>
    <property type="project" value="InterPro"/>
</dbReference>
<dbReference type="PROSITE" id="PS50878">
    <property type="entry name" value="RT_POL"/>
    <property type="match status" value="1"/>
</dbReference>
<organism evidence="5 6">
    <name type="scientific">Plutella xylostella</name>
    <name type="common">Diamondback moth</name>
    <name type="synonym">Plutella maculipennis</name>
    <dbReference type="NCBI Taxonomy" id="51655"/>
    <lineage>
        <taxon>Eukaryota</taxon>
        <taxon>Metazoa</taxon>
        <taxon>Ecdysozoa</taxon>
        <taxon>Arthropoda</taxon>
        <taxon>Hexapoda</taxon>
        <taxon>Insecta</taxon>
        <taxon>Pterygota</taxon>
        <taxon>Neoptera</taxon>
        <taxon>Endopterygota</taxon>
        <taxon>Lepidoptera</taxon>
        <taxon>Glossata</taxon>
        <taxon>Ditrysia</taxon>
        <taxon>Yponomeutoidea</taxon>
        <taxon>Plutellidae</taxon>
        <taxon>Plutella</taxon>
    </lineage>
</organism>
<evidence type="ECO:0000313" key="6">
    <source>
        <dbReference type="Proteomes" id="UP000653454"/>
    </source>
</evidence>
<dbReference type="GO" id="GO:1990904">
    <property type="term" value="C:ribonucleoprotein complex"/>
    <property type="evidence" value="ECO:0007669"/>
    <property type="project" value="UniProtKB-KW"/>
</dbReference>
<dbReference type="SUPFAM" id="SSF46785">
    <property type="entry name" value="Winged helix' DNA-binding domain"/>
    <property type="match status" value="1"/>
</dbReference>
<dbReference type="Pfam" id="PF00078">
    <property type="entry name" value="RVT_1"/>
    <property type="match status" value="1"/>
</dbReference>
<name>A0A8S4DI19_PLUXY</name>
<dbReference type="InterPro" id="IPR036390">
    <property type="entry name" value="WH_DNA-bd_sf"/>
</dbReference>
<evidence type="ECO:0000259" key="4">
    <source>
        <dbReference type="PROSITE" id="PS50878"/>
    </source>
</evidence>
<evidence type="ECO:0000256" key="3">
    <source>
        <dbReference type="ARBA" id="ARBA00023274"/>
    </source>
</evidence>
<evidence type="ECO:0000313" key="5">
    <source>
        <dbReference type="EMBL" id="CAG9101049.1"/>
    </source>
</evidence>
<comment type="similarity">
    <text evidence="1">Belongs to the eukaryotic ribosomal protein eS19 family.</text>
</comment>
<keyword evidence="2" id="KW-0689">Ribosomal protein</keyword>
<dbReference type="PROSITE" id="PS00628">
    <property type="entry name" value="RIBOSOMAL_S19E"/>
    <property type="match status" value="1"/>
</dbReference>
<evidence type="ECO:0000256" key="2">
    <source>
        <dbReference type="ARBA" id="ARBA00022980"/>
    </source>
</evidence>
<dbReference type="InterPro" id="IPR000477">
    <property type="entry name" value="RT_dom"/>
</dbReference>
<comment type="caution">
    <text evidence="5">The sequence shown here is derived from an EMBL/GenBank/DDBJ whole genome shotgun (WGS) entry which is preliminary data.</text>
</comment>
<dbReference type="SMART" id="SM01413">
    <property type="entry name" value="Ribosomal_S19e"/>
    <property type="match status" value="1"/>
</dbReference>
<dbReference type="Proteomes" id="UP000653454">
    <property type="component" value="Unassembled WGS sequence"/>
</dbReference>
<accession>A0A8S4DI19</accession>
<dbReference type="AlphaFoldDB" id="A0A8S4DI19"/>
<dbReference type="CDD" id="cd01650">
    <property type="entry name" value="RT_nLTR_like"/>
    <property type="match status" value="1"/>
</dbReference>
<dbReference type="EMBL" id="CAJHNJ030000006">
    <property type="protein sequence ID" value="CAG9101049.1"/>
    <property type="molecule type" value="Genomic_DNA"/>
</dbReference>
<sequence length="573" mass="63682">MRSVTLKDVEQDKVVKTVAAHLKKTGKVKVPEHMDLVKTARFKELAPYDPDWFYVRCAAILRHIYIRSPVGVKTVTKIFGGRKRNGVTPSHFCRSSGSVARKALQALEALKMVEKVQDGGRILTVQGRRDLDRIAAQVRLKAKQQAKQQVIVLSGSARLDAAAAGRAECAAGAGAAARVHLAALSRADVAAALARLQAKPSAGPDGVPPYVLKDCREVFIEPLLYIYNCSLKTAIYPELWKITRVTPVPKGRVGSDVSGYRPVAVLSVFAKVFESALHKTMYNEIQSHLSECQHGFRPNHSTSSNLLHFMSYVTPLVDAGVQVDAAYFDFRKAFDTVDNDVLLNKLAAIGCTPHSLTFFSSYLDNRKQYVQFGSSYSQPYCTYSGVSQGSNLGPLEFLIMINDLPNIVRDATCLLFADDLKLLLRIGDEGDCDRLQGDIDRVVQWSHENKLHFNASKCMQISFSRARAPRQRQYTLAGGAALQQVTSVRDLGVRISSDVSFRDHIVDTCKSAFKILGFVLRRCHGFTDIRAVKALYNALVRSKLECNAIIWAPHEAKYSLMLERIQNKFLRFI</sequence>
<dbReference type="Gene3D" id="1.10.10.10">
    <property type="entry name" value="Winged helix-like DNA-binding domain superfamily/Winged helix DNA-binding domain"/>
    <property type="match status" value="1"/>
</dbReference>
<dbReference type="FunFam" id="1.10.10.10:FF:000118">
    <property type="entry name" value="40S ribosomal protein S19"/>
    <property type="match status" value="1"/>
</dbReference>
<dbReference type="GO" id="GO:0005840">
    <property type="term" value="C:ribosome"/>
    <property type="evidence" value="ECO:0007669"/>
    <property type="project" value="UniProtKB-KW"/>
</dbReference>
<feature type="domain" description="Reverse transcriptase" evidence="4">
    <location>
        <begin position="229"/>
        <end position="520"/>
    </location>
</feature>
<proteinExistence type="inferred from homology"/>
<dbReference type="PANTHER" id="PTHR33332">
    <property type="entry name" value="REVERSE TRANSCRIPTASE DOMAIN-CONTAINING PROTEIN"/>
    <property type="match status" value="1"/>
</dbReference>
<protein>
    <submittedName>
        <fullName evidence="5">(diamondback moth) hypothetical protein</fullName>
    </submittedName>
</protein>
<keyword evidence="6" id="KW-1185">Reference proteome</keyword>